<dbReference type="InParanoid" id="A0A067PUX7"/>
<comment type="subcellular location">
    <subcellularLocation>
        <location evidence="1">Nucleus</location>
    </subcellularLocation>
</comment>
<dbReference type="InterPro" id="IPR012337">
    <property type="entry name" value="RNaseH-like_sf"/>
</dbReference>
<evidence type="ECO:0000313" key="7">
    <source>
        <dbReference type="Proteomes" id="UP000027265"/>
    </source>
</evidence>
<dbReference type="OrthoDB" id="3252425at2759"/>
<dbReference type="PANTHER" id="PTHR46481:SF10">
    <property type="entry name" value="ZINC FINGER BED DOMAIN-CONTAINING PROTEIN 39"/>
    <property type="match status" value="1"/>
</dbReference>
<evidence type="ECO:0000256" key="5">
    <source>
        <dbReference type="ARBA" id="ARBA00023242"/>
    </source>
</evidence>
<keyword evidence="4" id="KW-0862">Zinc</keyword>
<dbReference type="HOGENOM" id="CLU_099691_0_0_1"/>
<sequence length="219" mass="25441">LRKLAVKIIYSTTKLLPEWYKKVAEFKLSKQLMPRDVSTRWNSTFDMIDFALEYRVPLDAISSDCNNDLQAFELTETEWLIAKQLQDILKDATLFFSQVTPNLATVIPAMDIIDETFMNHLLNHQCLDVSIHVSVNLAKKTLNHYYDKTDLSEIDSFLLPLLVLHPCHKLAYFKRASWLPEWITTTKEIIHNEYKLSYPQNEDLTEDKAELALATVCCQ</sequence>
<evidence type="ECO:0000256" key="2">
    <source>
        <dbReference type="ARBA" id="ARBA00022723"/>
    </source>
</evidence>
<dbReference type="Proteomes" id="UP000027265">
    <property type="component" value="Unassembled WGS sequence"/>
</dbReference>
<keyword evidence="2" id="KW-0479">Metal-binding</keyword>
<feature type="non-terminal residue" evidence="6">
    <location>
        <position position="1"/>
    </location>
</feature>
<dbReference type="PANTHER" id="PTHR46481">
    <property type="entry name" value="ZINC FINGER BED DOMAIN-CONTAINING PROTEIN 4"/>
    <property type="match status" value="1"/>
</dbReference>
<dbReference type="GO" id="GO:0008270">
    <property type="term" value="F:zinc ion binding"/>
    <property type="evidence" value="ECO:0007669"/>
    <property type="project" value="UniProtKB-KW"/>
</dbReference>
<name>A0A067PUX7_9AGAM</name>
<dbReference type="InterPro" id="IPR052035">
    <property type="entry name" value="ZnF_BED_domain_contain"/>
</dbReference>
<gene>
    <name evidence="6" type="ORF">JAAARDRAFT_135855</name>
</gene>
<reference evidence="7" key="1">
    <citation type="journal article" date="2014" name="Proc. Natl. Acad. Sci. U.S.A.">
        <title>Extensive sampling of basidiomycete genomes demonstrates inadequacy of the white-rot/brown-rot paradigm for wood decay fungi.</title>
        <authorList>
            <person name="Riley R."/>
            <person name="Salamov A.A."/>
            <person name="Brown D.W."/>
            <person name="Nagy L.G."/>
            <person name="Floudas D."/>
            <person name="Held B.W."/>
            <person name="Levasseur A."/>
            <person name="Lombard V."/>
            <person name="Morin E."/>
            <person name="Otillar R."/>
            <person name="Lindquist E.A."/>
            <person name="Sun H."/>
            <person name="LaButti K.M."/>
            <person name="Schmutz J."/>
            <person name="Jabbour D."/>
            <person name="Luo H."/>
            <person name="Baker S.E."/>
            <person name="Pisabarro A.G."/>
            <person name="Walton J.D."/>
            <person name="Blanchette R.A."/>
            <person name="Henrissat B."/>
            <person name="Martin F."/>
            <person name="Cullen D."/>
            <person name="Hibbett D.S."/>
            <person name="Grigoriev I.V."/>
        </authorList>
    </citation>
    <scope>NUCLEOTIDE SEQUENCE [LARGE SCALE GENOMIC DNA]</scope>
    <source>
        <strain evidence="7">MUCL 33604</strain>
    </source>
</reference>
<evidence type="ECO:0000256" key="4">
    <source>
        <dbReference type="ARBA" id="ARBA00022833"/>
    </source>
</evidence>
<keyword evidence="3" id="KW-0863">Zinc-finger</keyword>
<evidence type="ECO:0000256" key="3">
    <source>
        <dbReference type="ARBA" id="ARBA00022771"/>
    </source>
</evidence>
<keyword evidence="5" id="KW-0539">Nucleus</keyword>
<organism evidence="6 7">
    <name type="scientific">Jaapia argillacea MUCL 33604</name>
    <dbReference type="NCBI Taxonomy" id="933084"/>
    <lineage>
        <taxon>Eukaryota</taxon>
        <taxon>Fungi</taxon>
        <taxon>Dikarya</taxon>
        <taxon>Basidiomycota</taxon>
        <taxon>Agaricomycotina</taxon>
        <taxon>Agaricomycetes</taxon>
        <taxon>Agaricomycetidae</taxon>
        <taxon>Jaapiales</taxon>
        <taxon>Jaapiaceae</taxon>
        <taxon>Jaapia</taxon>
    </lineage>
</organism>
<dbReference type="EMBL" id="KL197730">
    <property type="protein sequence ID" value="KDQ54146.1"/>
    <property type="molecule type" value="Genomic_DNA"/>
</dbReference>
<evidence type="ECO:0008006" key="8">
    <source>
        <dbReference type="Google" id="ProtNLM"/>
    </source>
</evidence>
<proteinExistence type="predicted"/>
<accession>A0A067PUX7</accession>
<dbReference type="AlphaFoldDB" id="A0A067PUX7"/>
<dbReference type="SUPFAM" id="SSF53098">
    <property type="entry name" value="Ribonuclease H-like"/>
    <property type="match status" value="1"/>
</dbReference>
<evidence type="ECO:0000256" key="1">
    <source>
        <dbReference type="ARBA" id="ARBA00004123"/>
    </source>
</evidence>
<evidence type="ECO:0000313" key="6">
    <source>
        <dbReference type="EMBL" id="KDQ54146.1"/>
    </source>
</evidence>
<protein>
    <recommendedName>
        <fullName evidence="8">hAT-like transposase RNase-H fold domain-containing protein</fullName>
    </recommendedName>
</protein>
<dbReference type="GO" id="GO:0005634">
    <property type="term" value="C:nucleus"/>
    <property type="evidence" value="ECO:0007669"/>
    <property type="project" value="UniProtKB-SubCell"/>
</dbReference>
<keyword evidence="7" id="KW-1185">Reference proteome</keyword>